<evidence type="ECO:0000313" key="3">
    <source>
        <dbReference type="Proteomes" id="UP000236959"/>
    </source>
</evidence>
<feature type="domain" description="Endonuclease/exonuclease/phosphatase" evidence="1">
    <location>
        <begin position="35"/>
        <end position="251"/>
    </location>
</feature>
<dbReference type="SUPFAM" id="SSF56219">
    <property type="entry name" value="DNase I-like"/>
    <property type="match status" value="1"/>
</dbReference>
<dbReference type="EMBL" id="PPCN01000023">
    <property type="protein sequence ID" value="POF27715.1"/>
    <property type="molecule type" value="Genomic_DNA"/>
</dbReference>
<dbReference type="GO" id="GO:0016020">
    <property type="term" value="C:membrane"/>
    <property type="evidence" value="ECO:0007669"/>
    <property type="project" value="GOC"/>
</dbReference>
<keyword evidence="2" id="KW-0255">Endonuclease</keyword>
<proteinExistence type="predicted"/>
<keyword evidence="3" id="KW-1185">Reference proteome</keyword>
<keyword evidence="2" id="KW-0269">Exonuclease</keyword>
<evidence type="ECO:0000313" key="2">
    <source>
        <dbReference type="EMBL" id="POF27715.1"/>
    </source>
</evidence>
<sequence length="278" mass="31156">MYVFSIHEPCRWHYVQRTCNCSRKPASLSTMIKIGSYNIQKSIGVDARRRPERTLKVIQELDCDILALQEADKRFGPRESTLDRDSILAETDYRPVPFATGDKSLGWHGNAILVREKIGILDYRRIELPTLEPRGAVAADLVVGGEKFRVAAMHLSLVGHFRKKQITSLMHQLHEHLDYLPTVLIGDLNEWRDASGSMKLFEQRYEVTTPGRSFPSPLPVGSLDRIITSPEFTVQEAGVHKSRTARVASDHLPVWAHLTLEPAGHLAAVVKPAISPPG</sequence>
<dbReference type="Gene3D" id="3.60.10.10">
    <property type="entry name" value="Endonuclease/exonuclease/phosphatase"/>
    <property type="match status" value="1"/>
</dbReference>
<organism evidence="2 3">
    <name type="scientific">Roseibium marinum</name>
    <dbReference type="NCBI Taxonomy" id="281252"/>
    <lineage>
        <taxon>Bacteria</taxon>
        <taxon>Pseudomonadati</taxon>
        <taxon>Pseudomonadota</taxon>
        <taxon>Alphaproteobacteria</taxon>
        <taxon>Hyphomicrobiales</taxon>
        <taxon>Stappiaceae</taxon>
        <taxon>Roseibium</taxon>
    </lineage>
</organism>
<dbReference type="PANTHER" id="PTHR14859">
    <property type="entry name" value="CALCOFLUOR WHITE HYPERSENSITIVE PROTEIN PRECURSOR"/>
    <property type="match status" value="1"/>
</dbReference>
<dbReference type="InterPro" id="IPR051916">
    <property type="entry name" value="GPI-anchor_lipid_remodeler"/>
</dbReference>
<accession>A0A2S3UJ86</accession>
<dbReference type="PANTHER" id="PTHR14859:SF15">
    <property type="entry name" value="ENDONUCLEASE_EXONUCLEASE_PHOSPHATASE DOMAIN-CONTAINING PROTEIN"/>
    <property type="match status" value="1"/>
</dbReference>
<protein>
    <submittedName>
        <fullName evidence="2">Endonuclease/exonuclease/phosphatase family metal-dependent hydrolase</fullName>
    </submittedName>
</protein>
<dbReference type="InterPro" id="IPR036691">
    <property type="entry name" value="Endo/exonu/phosph_ase_sf"/>
</dbReference>
<reference evidence="2 3" key="1">
    <citation type="submission" date="2018-01" db="EMBL/GenBank/DDBJ databases">
        <title>Genomic Encyclopedia of Archaeal and Bacterial Type Strains, Phase II (KMG-II): from individual species to whole genera.</title>
        <authorList>
            <person name="Goeker M."/>
        </authorList>
    </citation>
    <scope>NUCLEOTIDE SEQUENCE [LARGE SCALE GENOMIC DNA]</scope>
    <source>
        <strain evidence="2 3">DSM 17023</strain>
    </source>
</reference>
<keyword evidence="2" id="KW-0378">Hydrolase</keyword>
<evidence type="ECO:0000259" key="1">
    <source>
        <dbReference type="Pfam" id="PF03372"/>
    </source>
</evidence>
<keyword evidence="2" id="KW-0540">Nuclease</keyword>
<gene>
    <name evidence="2" type="ORF">CLV41_12314</name>
</gene>
<name>A0A2S3UJ86_9HYPH</name>
<dbReference type="GO" id="GO:0006506">
    <property type="term" value="P:GPI anchor biosynthetic process"/>
    <property type="evidence" value="ECO:0007669"/>
    <property type="project" value="TreeGrafter"/>
</dbReference>
<dbReference type="InterPro" id="IPR005135">
    <property type="entry name" value="Endo/exonuclease/phosphatase"/>
</dbReference>
<dbReference type="Pfam" id="PF03372">
    <property type="entry name" value="Exo_endo_phos"/>
    <property type="match status" value="1"/>
</dbReference>
<dbReference type="GO" id="GO:0004519">
    <property type="term" value="F:endonuclease activity"/>
    <property type="evidence" value="ECO:0007669"/>
    <property type="project" value="UniProtKB-KW"/>
</dbReference>
<comment type="caution">
    <text evidence="2">The sequence shown here is derived from an EMBL/GenBank/DDBJ whole genome shotgun (WGS) entry which is preliminary data.</text>
</comment>
<dbReference type="Proteomes" id="UP000236959">
    <property type="component" value="Unassembled WGS sequence"/>
</dbReference>
<dbReference type="GO" id="GO:0004527">
    <property type="term" value="F:exonuclease activity"/>
    <property type="evidence" value="ECO:0007669"/>
    <property type="project" value="UniProtKB-KW"/>
</dbReference>
<dbReference type="AlphaFoldDB" id="A0A2S3UJ86"/>